<dbReference type="Gene3D" id="3.30.530.20">
    <property type="match status" value="1"/>
</dbReference>
<dbReference type="RefSeq" id="WP_376876523.1">
    <property type="nucleotide sequence ID" value="NZ_JBHUHP010000011.1"/>
</dbReference>
<dbReference type="Pfam" id="PF10604">
    <property type="entry name" value="Polyketide_cyc2"/>
    <property type="match status" value="1"/>
</dbReference>
<reference evidence="2" key="1">
    <citation type="journal article" date="2019" name="Int. J. Syst. Evol. Microbiol.">
        <title>The Global Catalogue of Microorganisms (GCM) 10K type strain sequencing project: providing services to taxonomists for standard genome sequencing and annotation.</title>
        <authorList>
            <consortium name="The Broad Institute Genomics Platform"/>
            <consortium name="The Broad Institute Genome Sequencing Center for Infectious Disease"/>
            <person name="Wu L."/>
            <person name="Ma J."/>
        </authorList>
    </citation>
    <scope>NUCLEOTIDE SEQUENCE [LARGE SCALE GENOMIC DNA]</scope>
    <source>
        <strain evidence="2">JCM 3338</strain>
    </source>
</reference>
<protein>
    <submittedName>
        <fullName evidence="1">SRPBCC domain-containing protein</fullName>
    </submittedName>
</protein>
<dbReference type="CDD" id="cd07812">
    <property type="entry name" value="SRPBCC"/>
    <property type="match status" value="1"/>
</dbReference>
<name>A0ABW4XBI5_9ACTN</name>
<dbReference type="InterPro" id="IPR023393">
    <property type="entry name" value="START-like_dom_sf"/>
</dbReference>
<evidence type="ECO:0000313" key="1">
    <source>
        <dbReference type="EMBL" id="MFD2092502.1"/>
    </source>
</evidence>
<accession>A0ABW4XBI5</accession>
<dbReference type="SUPFAM" id="SSF55961">
    <property type="entry name" value="Bet v1-like"/>
    <property type="match status" value="1"/>
</dbReference>
<organism evidence="1 2">
    <name type="scientific">Blastococcus deserti</name>
    <dbReference type="NCBI Taxonomy" id="2259033"/>
    <lineage>
        <taxon>Bacteria</taxon>
        <taxon>Bacillati</taxon>
        <taxon>Actinomycetota</taxon>
        <taxon>Actinomycetes</taxon>
        <taxon>Geodermatophilales</taxon>
        <taxon>Geodermatophilaceae</taxon>
        <taxon>Blastococcus</taxon>
    </lineage>
</organism>
<dbReference type="Proteomes" id="UP001597402">
    <property type="component" value="Unassembled WGS sequence"/>
</dbReference>
<keyword evidence="2" id="KW-1185">Reference proteome</keyword>
<gene>
    <name evidence="1" type="ORF">ACFSHS_13065</name>
</gene>
<proteinExistence type="predicted"/>
<evidence type="ECO:0000313" key="2">
    <source>
        <dbReference type="Proteomes" id="UP001597402"/>
    </source>
</evidence>
<comment type="caution">
    <text evidence="1">The sequence shown here is derived from an EMBL/GenBank/DDBJ whole genome shotgun (WGS) entry which is preliminary data.</text>
</comment>
<dbReference type="EMBL" id="JBHUHP010000011">
    <property type="protein sequence ID" value="MFD2092502.1"/>
    <property type="molecule type" value="Genomic_DNA"/>
</dbReference>
<sequence>MSTTTATGVRDVPEPPAQVWRALAVLEPYCSVCDVSYVLGDSPAGPGLGTTFVCAPGRLDGAPAAGAPQGEIVEWDPPRLVATRLRLTPEMWTTRIELADGADGGTRVTMTITHEPTGGSRVVRRLQRGALRRLVQRTVDAELAKVPAHVERISGT</sequence>
<dbReference type="InterPro" id="IPR019587">
    <property type="entry name" value="Polyketide_cyclase/dehydratase"/>
</dbReference>